<evidence type="ECO:0000256" key="1">
    <source>
        <dbReference type="ARBA" id="ARBA00001947"/>
    </source>
</evidence>
<dbReference type="InterPro" id="IPR036779">
    <property type="entry name" value="LysM_dom_sf"/>
</dbReference>
<dbReference type="GO" id="GO:0004181">
    <property type="term" value="F:metallocarboxypeptidase activity"/>
    <property type="evidence" value="ECO:0007669"/>
    <property type="project" value="InterPro"/>
</dbReference>
<dbReference type="Gene3D" id="3.40.630.10">
    <property type="entry name" value="Zn peptidases"/>
    <property type="match status" value="1"/>
</dbReference>
<protein>
    <submittedName>
        <fullName evidence="10">G-D-glutamyl-meso-diaminopimelate peptidase</fullName>
    </submittedName>
</protein>
<evidence type="ECO:0000256" key="6">
    <source>
        <dbReference type="ARBA" id="ARBA00023049"/>
    </source>
</evidence>
<dbReference type="Gene3D" id="3.10.350.10">
    <property type="entry name" value="LysM domain"/>
    <property type="match status" value="2"/>
</dbReference>
<evidence type="ECO:0000313" key="11">
    <source>
        <dbReference type="Proteomes" id="UP000198584"/>
    </source>
</evidence>
<evidence type="ECO:0000256" key="3">
    <source>
        <dbReference type="ARBA" id="ARBA00022670"/>
    </source>
</evidence>
<dbReference type="InterPro" id="IPR000834">
    <property type="entry name" value="Peptidase_M14"/>
</dbReference>
<evidence type="ECO:0000259" key="9">
    <source>
        <dbReference type="PROSITE" id="PS52035"/>
    </source>
</evidence>
<dbReference type="GO" id="GO:0005615">
    <property type="term" value="C:extracellular space"/>
    <property type="evidence" value="ECO:0007669"/>
    <property type="project" value="TreeGrafter"/>
</dbReference>
<dbReference type="GO" id="GO:0008270">
    <property type="term" value="F:zinc ion binding"/>
    <property type="evidence" value="ECO:0007669"/>
    <property type="project" value="InterPro"/>
</dbReference>
<evidence type="ECO:0000256" key="2">
    <source>
        <dbReference type="ARBA" id="ARBA00005988"/>
    </source>
</evidence>
<dbReference type="CDD" id="cd06229">
    <property type="entry name" value="M14_Endopeptidase_I"/>
    <property type="match status" value="1"/>
</dbReference>
<dbReference type="Pfam" id="PF00246">
    <property type="entry name" value="Peptidase_M14"/>
    <property type="match status" value="1"/>
</dbReference>
<dbReference type="RefSeq" id="WP_093042815.1">
    <property type="nucleotide sequence ID" value="NZ_FNQR01000003.1"/>
</dbReference>
<evidence type="ECO:0000256" key="7">
    <source>
        <dbReference type="PROSITE-ProRule" id="PRU01379"/>
    </source>
</evidence>
<dbReference type="STRING" id="571932.SAMN05421743_10340"/>
<feature type="domain" description="Peptidase M14" evidence="9">
    <location>
        <begin position="108"/>
        <end position="393"/>
    </location>
</feature>
<evidence type="ECO:0000256" key="5">
    <source>
        <dbReference type="ARBA" id="ARBA00022833"/>
    </source>
</evidence>
<keyword evidence="5" id="KW-0862">Zinc</keyword>
<dbReference type="InterPro" id="IPR018392">
    <property type="entry name" value="LysM"/>
</dbReference>
<keyword evidence="3" id="KW-0645">Protease</keyword>
<dbReference type="SMART" id="SM00631">
    <property type="entry name" value="Zn_pept"/>
    <property type="match status" value="1"/>
</dbReference>
<name>A0A1H3YWN1_9BACI</name>
<dbReference type="CDD" id="cd00118">
    <property type="entry name" value="LysM"/>
    <property type="match status" value="2"/>
</dbReference>
<dbReference type="SUPFAM" id="SSF53187">
    <property type="entry name" value="Zn-dependent exopeptidases"/>
    <property type="match status" value="1"/>
</dbReference>
<dbReference type="SUPFAM" id="SSF54106">
    <property type="entry name" value="LysM domain"/>
    <property type="match status" value="2"/>
</dbReference>
<dbReference type="AlphaFoldDB" id="A0A1H3YWN1"/>
<dbReference type="EMBL" id="FNQR01000003">
    <property type="protein sequence ID" value="SEA15452.1"/>
    <property type="molecule type" value="Genomic_DNA"/>
</dbReference>
<dbReference type="InterPro" id="IPR034274">
    <property type="entry name" value="ENP1_M14_CPD"/>
</dbReference>
<keyword evidence="11" id="KW-1185">Reference proteome</keyword>
<keyword evidence="6" id="KW-0482">Metalloprotease</keyword>
<dbReference type="PRINTS" id="PR00765">
    <property type="entry name" value="CRBOXYPTASEA"/>
</dbReference>
<proteinExistence type="inferred from homology"/>
<evidence type="ECO:0000256" key="4">
    <source>
        <dbReference type="ARBA" id="ARBA00022801"/>
    </source>
</evidence>
<keyword evidence="4" id="KW-0378">Hydrolase</keyword>
<organism evidence="10 11">
    <name type="scientific">Thalassobacillus cyri</name>
    <dbReference type="NCBI Taxonomy" id="571932"/>
    <lineage>
        <taxon>Bacteria</taxon>
        <taxon>Bacillati</taxon>
        <taxon>Bacillota</taxon>
        <taxon>Bacilli</taxon>
        <taxon>Bacillales</taxon>
        <taxon>Bacillaceae</taxon>
        <taxon>Thalassobacillus</taxon>
    </lineage>
</organism>
<dbReference type="SMART" id="SM00257">
    <property type="entry name" value="LysM"/>
    <property type="match status" value="2"/>
</dbReference>
<evidence type="ECO:0000259" key="8">
    <source>
        <dbReference type="PROSITE" id="PS51782"/>
    </source>
</evidence>
<comment type="cofactor">
    <cofactor evidence="1">
        <name>Zn(2+)</name>
        <dbReference type="ChEBI" id="CHEBI:29105"/>
    </cofactor>
</comment>
<feature type="domain" description="LysM" evidence="8">
    <location>
        <begin position="1"/>
        <end position="45"/>
    </location>
</feature>
<dbReference type="PROSITE" id="PS51782">
    <property type="entry name" value="LYSM"/>
    <property type="match status" value="2"/>
</dbReference>
<dbReference type="GO" id="GO:0006508">
    <property type="term" value="P:proteolysis"/>
    <property type="evidence" value="ECO:0007669"/>
    <property type="project" value="UniProtKB-KW"/>
</dbReference>
<reference evidence="10 11" key="1">
    <citation type="submission" date="2016-10" db="EMBL/GenBank/DDBJ databases">
        <authorList>
            <person name="de Groot N.N."/>
        </authorList>
    </citation>
    <scope>NUCLEOTIDE SEQUENCE [LARGE SCALE GENOMIC DNA]</scope>
    <source>
        <strain evidence="10 11">CCM7597</strain>
    </source>
</reference>
<feature type="domain" description="LysM" evidence="8">
    <location>
        <begin position="51"/>
        <end position="95"/>
    </location>
</feature>
<accession>A0A1H3YWN1</accession>
<dbReference type="PANTHER" id="PTHR11705">
    <property type="entry name" value="PROTEASE FAMILY M14 CARBOXYPEPTIDASE A,B"/>
    <property type="match status" value="1"/>
</dbReference>
<gene>
    <name evidence="10" type="ORF">SAMN05421743_10340</name>
</gene>
<dbReference type="OrthoDB" id="9802862at2"/>
<sequence length="395" mass="44786">MDISVRRGDTLWYYASMFNLPLRLIIDSNPRINPNALTIGQTIRIPGYRSISYQIQRGDTFWKLATDRNITLDALYLLNQNINANNLQIGQSISIPSRVTSRVVFGKQAYDSSTLGQDLAELFRIYPFIRTESIGRSIMGKELTELLIGRGSQVVHWNGSFHAQEWITTPVIMMFLNDYLLSLTNQGAIRGLQMNPFYDRITLSIVPMVNPDGVDLVINGPPSGPRGEEVLELNNGSTDFSGWRANIRGVDLNNQYPAKWDVEAERKPDQPGPRDFPGYQPLTEPESIAMAELAGNRQFAKMLTFHTQGKVIFWGFEGLEPPESETIVNEFARVSGYRPIQYVDSFAGYKDWFIQDYRRPGFTVELGKGTNPLPLIQFDEIYQEAIGIFLASMYM</sequence>
<evidence type="ECO:0000313" key="10">
    <source>
        <dbReference type="EMBL" id="SEA15452.1"/>
    </source>
</evidence>
<comment type="similarity">
    <text evidence="2 7">Belongs to the peptidase M14 family.</text>
</comment>
<dbReference type="Pfam" id="PF01476">
    <property type="entry name" value="LysM"/>
    <property type="match status" value="2"/>
</dbReference>
<feature type="active site" description="Proton donor/acceptor" evidence="7">
    <location>
        <position position="365"/>
    </location>
</feature>
<dbReference type="Proteomes" id="UP000198584">
    <property type="component" value="Unassembled WGS sequence"/>
</dbReference>
<dbReference type="PANTHER" id="PTHR11705:SF143">
    <property type="entry name" value="SLL0236 PROTEIN"/>
    <property type="match status" value="1"/>
</dbReference>
<dbReference type="PROSITE" id="PS52035">
    <property type="entry name" value="PEPTIDASE_M14"/>
    <property type="match status" value="1"/>
</dbReference>